<evidence type="ECO:0000313" key="10">
    <source>
        <dbReference type="EMBL" id="BEI93080.1"/>
    </source>
</evidence>
<dbReference type="GO" id="GO:0005730">
    <property type="term" value="C:nucleolus"/>
    <property type="evidence" value="ECO:0007669"/>
    <property type="project" value="UniProtKB-SubCell"/>
</dbReference>
<dbReference type="KEGG" id="ccac:CcaHIS019_0507080"/>
<keyword evidence="5 8" id="KW-0698">rRNA processing</keyword>
<proteinExistence type="inferred from homology"/>
<keyword evidence="7 8" id="KW-0539">Nucleus</keyword>
<evidence type="ECO:0000256" key="7">
    <source>
        <dbReference type="ARBA" id="ARBA00023242"/>
    </source>
</evidence>
<evidence type="ECO:0000256" key="3">
    <source>
        <dbReference type="ARBA" id="ARBA00007869"/>
    </source>
</evidence>
<evidence type="ECO:0000256" key="2">
    <source>
        <dbReference type="ARBA" id="ARBA00004604"/>
    </source>
</evidence>
<evidence type="ECO:0000256" key="6">
    <source>
        <dbReference type="ARBA" id="ARBA00023054"/>
    </source>
</evidence>
<comment type="subcellular location">
    <subcellularLocation>
        <location evidence="2 8">Nucleus</location>
        <location evidence="2 8">Nucleolus</location>
    </subcellularLocation>
</comment>
<evidence type="ECO:0000256" key="5">
    <source>
        <dbReference type="ARBA" id="ARBA00022552"/>
    </source>
</evidence>
<evidence type="ECO:0000256" key="8">
    <source>
        <dbReference type="RuleBase" id="RU363084"/>
    </source>
</evidence>
<keyword evidence="6" id="KW-0175">Coiled coil</keyword>
<organism evidence="10 11">
    <name type="scientific">Cutaneotrichosporon cavernicola</name>
    <dbReference type="NCBI Taxonomy" id="279322"/>
    <lineage>
        <taxon>Eukaryota</taxon>
        <taxon>Fungi</taxon>
        <taxon>Dikarya</taxon>
        <taxon>Basidiomycota</taxon>
        <taxon>Agaricomycotina</taxon>
        <taxon>Tremellomycetes</taxon>
        <taxon>Trichosporonales</taxon>
        <taxon>Trichosporonaceae</taxon>
        <taxon>Cutaneotrichosporon</taxon>
    </lineage>
</organism>
<dbReference type="GO" id="GO:0006364">
    <property type="term" value="P:rRNA processing"/>
    <property type="evidence" value="ECO:0007669"/>
    <property type="project" value="UniProtKB-UniRule"/>
</dbReference>
<keyword evidence="11" id="KW-1185">Reference proteome</keyword>
<evidence type="ECO:0000256" key="9">
    <source>
        <dbReference type="SAM" id="MobiDB-lite"/>
    </source>
</evidence>
<reference evidence="10" key="1">
    <citation type="journal article" date="2023" name="BMC Genomics">
        <title>Chromosome-level genome assemblies of Cutaneotrichosporon spp. (Trichosporonales, Basidiomycota) reveal imbalanced evolution between nucleotide sequences and chromosome synteny.</title>
        <authorList>
            <person name="Kobayashi Y."/>
            <person name="Kayamori A."/>
            <person name="Aoki K."/>
            <person name="Shiwa Y."/>
            <person name="Matsutani M."/>
            <person name="Fujita N."/>
            <person name="Sugita T."/>
            <person name="Iwasaki W."/>
            <person name="Tanaka N."/>
            <person name="Takashima M."/>
        </authorList>
    </citation>
    <scope>NUCLEOTIDE SEQUENCE</scope>
    <source>
        <strain evidence="10">HIS019</strain>
    </source>
</reference>
<comment type="function">
    <text evidence="1 8">Involved in nucleolar integrity and required for processing of the pre-rRNA for the 60S ribosome subunit.</text>
</comment>
<protein>
    <recommendedName>
        <fullName evidence="8">rRNA-processing protein</fullName>
    </recommendedName>
</protein>
<gene>
    <name evidence="10" type="ORF">CcaverHIS019_0507080</name>
</gene>
<feature type="region of interest" description="Disordered" evidence="9">
    <location>
        <begin position="112"/>
        <end position="131"/>
    </location>
</feature>
<evidence type="ECO:0000256" key="1">
    <source>
        <dbReference type="ARBA" id="ARBA00004090"/>
    </source>
</evidence>
<evidence type="ECO:0000313" key="11">
    <source>
        <dbReference type="Proteomes" id="UP001233271"/>
    </source>
</evidence>
<dbReference type="RefSeq" id="XP_060458345.1">
    <property type="nucleotide sequence ID" value="XM_060601896.1"/>
</dbReference>
<dbReference type="Proteomes" id="UP001233271">
    <property type="component" value="Chromosome 5"/>
</dbReference>
<sequence length="131" mass="14955">MDVDTTTPRTESTQAAPAKVLEVRGSKLGRSHGKAWKGEKESTRRTLMAPGLRSTFSKRIEQDMAKKAVKAVEKEMKDEAQEEHDRKVTAIRERRARKAEKERLEQVAARMSAKKLQRLKKRQGRSKKING</sequence>
<dbReference type="Pfam" id="PF03879">
    <property type="entry name" value="Cgr1"/>
    <property type="match status" value="1"/>
</dbReference>
<feature type="region of interest" description="Disordered" evidence="9">
    <location>
        <begin position="27"/>
        <end position="46"/>
    </location>
</feature>
<name>A0AA48L702_9TREE</name>
<dbReference type="InterPro" id="IPR005579">
    <property type="entry name" value="Cgr1-like"/>
</dbReference>
<comment type="similarity">
    <text evidence="3 8">Belongs to the CGR1 family.</text>
</comment>
<evidence type="ECO:0000256" key="4">
    <source>
        <dbReference type="ARBA" id="ARBA00022517"/>
    </source>
</evidence>
<dbReference type="GeneID" id="85496950"/>
<dbReference type="AlphaFoldDB" id="A0AA48L702"/>
<accession>A0AA48L702</accession>
<dbReference type="EMBL" id="AP028216">
    <property type="protein sequence ID" value="BEI93080.1"/>
    <property type="molecule type" value="Genomic_DNA"/>
</dbReference>
<keyword evidence="4 8" id="KW-0690">Ribosome biogenesis</keyword>